<dbReference type="Pfam" id="PF07244">
    <property type="entry name" value="POTRA"/>
    <property type="match status" value="1"/>
</dbReference>
<comment type="caution">
    <text evidence="6">The sequence shown here is derived from an EMBL/GenBank/DDBJ whole genome shotgun (WGS) entry which is preliminary data.</text>
</comment>
<evidence type="ECO:0000256" key="1">
    <source>
        <dbReference type="ARBA" id="ARBA00004370"/>
    </source>
</evidence>
<protein>
    <submittedName>
        <fullName evidence="6">BamA/TamA family outer membrane protein</fullName>
    </submittedName>
</protein>
<dbReference type="Gene3D" id="2.40.160.50">
    <property type="entry name" value="membrane protein fhac: a member of the omp85/tpsb transporter family"/>
    <property type="match status" value="1"/>
</dbReference>
<dbReference type="Pfam" id="PF01103">
    <property type="entry name" value="Omp85"/>
    <property type="match status" value="1"/>
</dbReference>
<dbReference type="InterPro" id="IPR010827">
    <property type="entry name" value="BamA/TamA_POTRA"/>
</dbReference>
<proteinExistence type="predicted"/>
<dbReference type="RefSeq" id="WP_196956764.1">
    <property type="nucleotide sequence ID" value="NZ_JADWYK010000016.1"/>
</dbReference>
<keyword evidence="7" id="KW-1185">Reference proteome</keyword>
<accession>A0ABS0L6I1</accession>
<evidence type="ECO:0000313" key="7">
    <source>
        <dbReference type="Proteomes" id="UP000601099"/>
    </source>
</evidence>
<evidence type="ECO:0000256" key="2">
    <source>
        <dbReference type="ARBA" id="ARBA00023136"/>
    </source>
</evidence>
<feature type="domain" description="POTRA" evidence="5">
    <location>
        <begin position="31"/>
        <end position="105"/>
    </location>
</feature>
<gene>
    <name evidence="6" type="ORF">I5L79_19535</name>
</gene>
<comment type="subcellular location">
    <subcellularLocation>
        <location evidence="1">Membrane</location>
    </subcellularLocation>
</comment>
<reference evidence="6 7" key="1">
    <citation type="submission" date="2020-11" db="EMBL/GenBank/DDBJ databases">
        <title>Hymenobacter sp.</title>
        <authorList>
            <person name="Kim M.K."/>
        </authorList>
    </citation>
    <scope>NUCLEOTIDE SEQUENCE [LARGE SCALE GENOMIC DNA]</scope>
    <source>
        <strain evidence="6 7">BT594</strain>
    </source>
</reference>
<evidence type="ECO:0000259" key="4">
    <source>
        <dbReference type="Pfam" id="PF01103"/>
    </source>
</evidence>
<organism evidence="6 7">
    <name type="scientific">Hymenobacter guriensis</name>
    <dbReference type="NCBI Taxonomy" id="2793065"/>
    <lineage>
        <taxon>Bacteria</taxon>
        <taxon>Pseudomonadati</taxon>
        <taxon>Bacteroidota</taxon>
        <taxon>Cytophagia</taxon>
        <taxon>Cytophagales</taxon>
        <taxon>Hymenobacteraceae</taxon>
        <taxon>Hymenobacter</taxon>
    </lineage>
</organism>
<feature type="domain" description="Bacterial surface antigen (D15)" evidence="4">
    <location>
        <begin position="146"/>
        <end position="439"/>
    </location>
</feature>
<dbReference type="EMBL" id="JADWYK010000016">
    <property type="protein sequence ID" value="MBG8555746.1"/>
    <property type="molecule type" value="Genomic_DNA"/>
</dbReference>
<keyword evidence="2" id="KW-0472">Membrane</keyword>
<keyword evidence="3" id="KW-0732">Signal</keyword>
<name>A0ABS0L6I1_9BACT</name>
<dbReference type="Proteomes" id="UP000601099">
    <property type="component" value="Unassembled WGS sequence"/>
</dbReference>
<sequence length="472" mass="53738">MTTPRRSLGAVLLLAGGLNLPALAQAPDSVYRIGTVEITGNRRTQPFIITRELDLQAGDTLHSRNLAARLERNRQRVFNTTLFVTVKLTPVRTAGQVNILIEVKENWYIWAGPVFKLADRNFNEWWNERDGDLRRTTYGGFLYHANFRGRKEKLRVGIQTGFSDRFQVSYEVPYIDQQRQTGINVLARYLVYKDLAFNTATDKLLYTGTQEIALKREWQGLVQVRRRRGFYDVHRLELGYTHGRIADTLVQLNAEYYQGGTRLQRYVELAYQFSHDTRDNVNYPWQGLVLTGGVRQRGVLPTDDVRILELRAGGGYYCPLAPRWSLGLVSSLRVSMARQQSFNQLRGLGYEEEFLRGFDLYVINGTAFGLAKSTLRFQLWKGIVPLRFIPVKQFNTLPLSIYPTVFADAGYVRNPYSGREIGSSLANQALASAGVGLDVVTLLNTTVRLNLSRNSAGENNFFVNLQKEFVLN</sequence>
<evidence type="ECO:0000313" key="6">
    <source>
        <dbReference type="EMBL" id="MBG8555746.1"/>
    </source>
</evidence>
<dbReference type="InterPro" id="IPR000184">
    <property type="entry name" value="Bac_surfAg_D15"/>
</dbReference>
<feature type="signal peptide" evidence="3">
    <location>
        <begin position="1"/>
        <end position="24"/>
    </location>
</feature>
<feature type="chain" id="PRO_5046463090" evidence="3">
    <location>
        <begin position="25"/>
        <end position="472"/>
    </location>
</feature>
<evidence type="ECO:0000256" key="3">
    <source>
        <dbReference type="SAM" id="SignalP"/>
    </source>
</evidence>
<evidence type="ECO:0000259" key="5">
    <source>
        <dbReference type="Pfam" id="PF07244"/>
    </source>
</evidence>
<dbReference type="Gene3D" id="3.10.20.310">
    <property type="entry name" value="membrane protein fhac"/>
    <property type="match status" value="1"/>
</dbReference>